<organism evidence="2 3">
    <name type="scientific">Podospora australis</name>
    <dbReference type="NCBI Taxonomy" id="1536484"/>
    <lineage>
        <taxon>Eukaryota</taxon>
        <taxon>Fungi</taxon>
        <taxon>Dikarya</taxon>
        <taxon>Ascomycota</taxon>
        <taxon>Pezizomycotina</taxon>
        <taxon>Sordariomycetes</taxon>
        <taxon>Sordariomycetidae</taxon>
        <taxon>Sordariales</taxon>
        <taxon>Podosporaceae</taxon>
        <taxon>Podospora</taxon>
    </lineage>
</organism>
<evidence type="ECO:0000313" key="2">
    <source>
        <dbReference type="EMBL" id="KAK4185191.1"/>
    </source>
</evidence>
<evidence type="ECO:0000256" key="1">
    <source>
        <dbReference type="SAM" id="MobiDB-lite"/>
    </source>
</evidence>
<feature type="non-terminal residue" evidence="2">
    <location>
        <position position="1"/>
    </location>
</feature>
<dbReference type="EMBL" id="MU864458">
    <property type="protein sequence ID" value="KAK4185191.1"/>
    <property type="molecule type" value="Genomic_DNA"/>
</dbReference>
<dbReference type="Proteomes" id="UP001302126">
    <property type="component" value="Unassembled WGS sequence"/>
</dbReference>
<feature type="compositionally biased region" description="Polar residues" evidence="1">
    <location>
        <begin position="179"/>
        <end position="190"/>
    </location>
</feature>
<feature type="compositionally biased region" description="Pro residues" evidence="1">
    <location>
        <begin position="83"/>
        <end position="98"/>
    </location>
</feature>
<dbReference type="AlphaFoldDB" id="A0AAN6WPN6"/>
<reference evidence="2" key="2">
    <citation type="submission" date="2023-05" db="EMBL/GenBank/DDBJ databases">
        <authorList>
            <consortium name="Lawrence Berkeley National Laboratory"/>
            <person name="Steindorff A."/>
            <person name="Hensen N."/>
            <person name="Bonometti L."/>
            <person name="Westerberg I."/>
            <person name="Brannstrom I.O."/>
            <person name="Guillou S."/>
            <person name="Cros-Aarteil S."/>
            <person name="Calhoun S."/>
            <person name="Haridas S."/>
            <person name="Kuo A."/>
            <person name="Mondo S."/>
            <person name="Pangilinan J."/>
            <person name="Riley R."/>
            <person name="Labutti K."/>
            <person name="Andreopoulos B."/>
            <person name="Lipzen A."/>
            <person name="Chen C."/>
            <person name="Yanf M."/>
            <person name="Daum C."/>
            <person name="Ng V."/>
            <person name="Clum A."/>
            <person name="Ohm R."/>
            <person name="Martin F."/>
            <person name="Silar P."/>
            <person name="Natvig D."/>
            <person name="Lalanne C."/>
            <person name="Gautier V."/>
            <person name="Ament-Velasquez S.L."/>
            <person name="Kruys A."/>
            <person name="Hutchinson M.I."/>
            <person name="Powell A.J."/>
            <person name="Barry K."/>
            <person name="Miller A.N."/>
            <person name="Grigoriev I.V."/>
            <person name="Debuchy R."/>
            <person name="Gladieux P."/>
            <person name="Thoren M.H."/>
            <person name="Johannesson H."/>
        </authorList>
    </citation>
    <scope>NUCLEOTIDE SEQUENCE</scope>
    <source>
        <strain evidence="2">PSN309</strain>
    </source>
</reference>
<comment type="caution">
    <text evidence="2">The sequence shown here is derived from an EMBL/GenBank/DDBJ whole genome shotgun (WGS) entry which is preliminary data.</text>
</comment>
<reference evidence="2" key="1">
    <citation type="journal article" date="2023" name="Mol. Phylogenet. Evol.">
        <title>Genome-scale phylogeny and comparative genomics of the fungal order Sordariales.</title>
        <authorList>
            <person name="Hensen N."/>
            <person name="Bonometti L."/>
            <person name="Westerberg I."/>
            <person name="Brannstrom I.O."/>
            <person name="Guillou S."/>
            <person name="Cros-Aarteil S."/>
            <person name="Calhoun S."/>
            <person name="Haridas S."/>
            <person name="Kuo A."/>
            <person name="Mondo S."/>
            <person name="Pangilinan J."/>
            <person name="Riley R."/>
            <person name="LaButti K."/>
            <person name="Andreopoulos B."/>
            <person name="Lipzen A."/>
            <person name="Chen C."/>
            <person name="Yan M."/>
            <person name="Daum C."/>
            <person name="Ng V."/>
            <person name="Clum A."/>
            <person name="Steindorff A."/>
            <person name="Ohm R.A."/>
            <person name="Martin F."/>
            <person name="Silar P."/>
            <person name="Natvig D.O."/>
            <person name="Lalanne C."/>
            <person name="Gautier V."/>
            <person name="Ament-Velasquez S.L."/>
            <person name="Kruys A."/>
            <person name="Hutchinson M.I."/>
            <person name="Powell A.J."/>
            <person name="Barry K."/>
            <person name="Miller A.N."/>
            <person name="Grigoriev I.V."/>
            <person name="Debuchy R."/>
            <person name="Gladieux P."/>
            <person name="Hiltunen Thoren M."/>
            <person name="Johannesson H."/>
        </authorList>
    </citation>
    <scope>NUCLEOTIDE SEQUENCE</scope>
    <source>
        <strain evidence="2">PSN309</strain>
    </source>
</reference>
<feature type="compositionally biased region" description="Basic and acidic residues" evidence="1">
    <location>
        <begin position="61"/>
        <end position="71"/>
    </location>
</feature>
<feature type="region of interest" description="Disordered" evidence="1">
    <location>
        <begin position="59"/>
        <end position="111"/>
    </location>
</feature>
<keyword evidence="3" id="KW-1185">Reference proteome</keyword>
<feature type="region of interest" description="Disordered" evidence="1">
    <location>
        <begin position="143"/>
        <end position="198"/>
    </location>
</feature>
<proteinExistence type="predicted"/>
<gene>
    <name evidence="2" type="ORF">QBC35DRAFT_390031</name>
</gene>
<name>A0AAN6WPN6_9PEZI</name>
<accession>A0AAN6WPN6</accession>
<protein>
    <submittedName>
        <fullName evidence="2">Uncharacterized protein</fullName>
    </submittedName>
</protein>
<sequence length="278" mass="31291">PTQIRLRPSIPRTDDLEIEDWNLSSMDEDPLTYFLTPASPPYRNDGGEVMDFEMDFDAGIEDSKHPTKEVRSVSPSSLGGFSRPPPLPPHSPSPPMSPATPDLEFDMSTTPDDHDDAFMYARAHHHASFGHMAMPLLLKDFTSSKKSKSSSRSRSNAVSRNLAPPADRGRPKMLKGTPLRSQVTTQSPSRRLSPHAWREPSPDVWMIEEEPEREAAELQHVADNDITMMGDHHDAFLREGWEAARVVKARTINIPAAKPRKKVRFVLPEGYNKDLDMY</sequence>
<evidence type="ECO:0000313" key="3">
    <source>
        <dbReference type="Proteomes" id="UP001302126"/>
    </source>
</evidence>